<keyword evidence="4" id="KW-1185">Reference proteome</keyword>
<gene>
    <name evidence="3" type="ORF">HMPREF9555_01126</name>
</gene>
<organism evidence="3 4">
    <name type="scientific">Selenomonas artemidis F0399</name>
    <dbReference type="NCBI Taxonomy" id="749551"/>
    <lineage>
        <taxon>Bacteria</taxon>
        <taxon>Bacillati</taxon>
        <taxon>Bacillota</taxon>
        <taxon>Negativicutes</taxon>
        <taxon>Selenomonadales</taxon>
        <taxon>Selenomonadaceae</taxon>
        <taxon>Selenomonas</taxon>
    </lineage>
</organism>
<dbReference type="STRING" id="749551.HMPREF9555_01126"/>
<dbReference type="PANTHER" id="PTHR30290">
    <property type="entry name" value="PERIPLASMIC BINDING COMPONENT OF ABC TRANSPORTER"/>
    <property type="match status" value="1"/>
</dbReference>
<keyword evidence="1" id="KW-0732">Signal</keyword>
<evidence type="ECO:0000259" key="2">
    <source>
        <dbReference type="Pfam" id="PF00496"/>
    </source>
</evidence>
<dbReference type="Gene3D" id="3.40.190.10">
    <property type="entry name" value="Periplasmic binding protein-like II"/>
    <property type="match status" value="1"/>
</dbReference>
<dbReference type="PANTHER" id="PTHR30290:SF81">
    <property type="entry name" value="OLIGOPEPTIDE-BINDING PROTEIN OPPA"/>
    <property type="match status" value="1"/>
</dbReference>
<name>E7N2B5_9FIRM</name>
<dbReference type="Pfam" id="PF00496">
    <property type="entry name" value="SBP_bac_5"/>
    <property type="match status" value="1"/>
</dbReference>
<feature type="signal peptide" evidence="1">
    <location>
        <begin position="1"/>
        <end position="22"/>
    </location>
</feature>
<feature type="domain" description="Solute-binding protein family 5" evidence="2">
    <location>
        <begin position="80"/>
        <end position="429"/>
    </location>
</feature>
<dbReference type="Gene3D" id="3.10.105.10">
    <property type="entry name" value="Dipeptide-binding Protein, Domain 3"/>
    <property type="match status" value="1"/>
</dbReference>
<dbReference type="GO" id="GO:0043190">
    <property type="term" value="C:ATP-binding cassette (ABC) transporter complex"/>
    <property type="evidence" value="ECO:0007669"/>
    <property type="project" value="InterPro"/>
</dbReference>
<comment type="caution">
    <text evidence="3">The sequence shown here is derived from an EMBL/GenBank/DDBJ whole genome shotgun (WGS) entry which is preliminary data.</text>
</comment>
<evidence type="ECO:0000313" key="3">
    <source>
        <dbReference type="EMBL" id="EFW29678.1"/>
    </source>
</evidence>
<evidence type="ECO:0000256" key="1">
    <source>
        <dbReference type="SAM" id="SignalP"/>
    </source>
</evidence>
<dbReference type="Proteomes" id="UP000004633">
    <property type="component" value="Unassembled WGS sequence"/>
</dbReference>
<dbReference type="GO" id="GO:0042597">
    <property type="term" value="C:periplasmic space"/>
    <property type="evidence" value="ECO:0007669"/>
    <property type="project" value="UniProtKB-ARBA"/>
</dbReference>
<sequence>MKFNFRKALCAALMVALPVSLAGCGGSDAPAAGGKKIVHVGGTVAVTSGTMDPAKDWNGWYAVRYGVGETLFRLDNEMKAQPWLAEKAENIEPTVWRITLKDNVTFSNGEKMTAEKVIESLKRTAETNDRAAWLKDAVFTAEGNVLTIKTKESYATLVNDLCDPYAVILDVAGTKDFDNAPIGTGPFILTAFDSEKSAVMEKNATYWGGEVKLDGLEYTRIADFNTLATALQSGEIDVALDLSPETAETIAKSDKHTLVKTPQSRTYQLYFNLEKLTDPAVREAIMYGVDKKTIGDNVLKGAMTASGSAFLAATPFGDPALKIRAFDAEKAKAVLAAAGYADSDGDGIVEKNGKPLTVQMGVYKRLFNENITTEMQAQLKKIGINVEIVPHEKANYLKPGDFEMSLYSVVTMPTGDPYAFLRDTMSEKGAANFSRYHSPAVQGMLAELPNTFDFDKRVALVNRIQQQAIDDGAMDFIGFNNMLTGISKNVTGFLTSPSDYYQVSKDLDKK</sequence>
<dbReference type="InterPro" id="IPR030678">
    <property type="entry name" value="Peptide/Ni-bd"/>
</dbReference>
<dbReference type="InterPro" id="IPR000914">
    <property type="entry name" value="SBP_5_dom"/>
</dbReference>
<accession>E7N2B5</accession>
<dbReference type="EMBL" id="AECV01000017">
    <property type="protein sequence ID" value="EFW29678.1"/>
    <property type="molecule type" value="Genomic_DNA"/>
</dbReference>
<reference evidence="3 4" key="1">
    <citation type="submission" date="2010-08" db="EMBL/GenBank/DDBJ databases">
        <authorList>
            <person name="Weinstock G."/>
            <person name="Sodergren E."/>
            <person name="Clifton S."/>
            <person name="Fulton L."/>
            <person name="Fulton B."/>
            <person name="Courtney L."/>
            <person name="Fronick C."/>
            <person name="Harrison M."/>
            <person name="Strong C."/>
            <person name="Farmer C."/>
            <person name="Delahaunty K."/>
            <person name="Markovic C."/>
            <person name="Hall O."/>
            <person name="Minx P."/>
            <person name="Tomlinson C."/>
            <person name="Mitreva M."/>
            <person name="Hou S."/>
            <person name="Chen J."/>
            <person name="Wollam A."/>
            <person name="Pepin K.H."/>
            <person name="Johnson M."/>
            <person name="Bhonagiri V."/>
            <person name="Zhang X."/>
            <person name="Suruliraj S."/>
            <person name="Warren W."/>
            <person name="Chinwalla A."/>
            <person name="Mardis E.R."/>
            <person name="Wilson R.K."/>
        </authorList>
    </citation>
    <scope>NUCLEOTIDE SEQUENCE [LARGE SCALE GENOMIC DNA]</scope>
    <source>
        <strain evidence="3 4">F0399</strain>
    </source>
</reference>
<dbReference type="PIRSF" id="PIRSF002741">
    <property type="entry name" value="MppA"/>
    <property type="match status" value="1"/>
</dbReference>
<dbReference type="GO" id="GO:0015833">
    <property type="term" value="P:peptide transport"/>
    <property type="evidence" value="ECO:0007669"/>
    <property type="project" value="TreeGrafter"/>
</dbReference>
<feature type="chain" id="PRO_5038500357" evidence="1">
    <location>
        <begin position="23"/>
        <end position="510"/>
    </location>
</feature>
<dbReference type="CDD" id="cd08490">
    <property type="entry name" value="PBP2_NikA_DppA_OppA_like_3"/>
    <property type="match status" value="1"/>
</dbReference>
<dbReference type="PROSITE" id="PS51257">
    <property type="entry name" value="PROKAR_LIPOPROTEIN"/>
    <property type="match status" value="1"/>
</dbReference>
<dbReference type="GO" id="GO:1904680">
    <property type="term" value="F:peptide transmembrane transporter activity"/>
    <property type="evidence" value="ECO:0007669"/>
    <property type="project" value="TreeGrafter"/>
</dbReference>
<dbReference type="HOGENOM" id="CLU_017028_7_5_9"/>
<dbReference type="InterPro" id="IPR039424">
    <property type="entry name" value="SBP_5"/>
</dbReference>
<dbReference type="RefSeq" id="WP_009349791.1">
    <property type="nucleotide sequence ID" value="NZ_GL638136.1"/>
</dbReference>
<protein>
    <submittedName>
        <fullName evidence="3">ABC transporter, substrate-binding protein, family 5</fullName>
    </submittedName>
</protein>
<dbReference type="SUPFAM" id="SSF53850">
    <property type="entry name" value="Periplasmic binding protein-like II"/>
    <property type="match status" value="1"/>
</dbReference>
<dbReference type="AlphaFoldDB" id="E7N2B5"/>
<proteinExistence type="predicted"/>
<evidence type="ECO:0000313" key="4">
    <source>
        <dbReference type="Proteomes" id="UP000004633"/>
    </source>
</evidence>